<evidence type="ECO:0000259" key="1">
    <source>
        <dbReference type="PROSITE" id="PS50943"/>
    </source>
</evidence>
<protein>
    <recommendedName>
        <fullName evidence="1">HTH cro/C1-type domain-containing protein</fullName>
    </recommendedName>
</protein>
<sequence>MIDVGFRTYVRYEVGERHAPVNVLIKMAKLENISLDQLLSTALRAARR</sequence>
<accession>A0A382PXU7</accession>
<dbReference type="InterPro" id="IPR001387">
    <property type="entry name" value="Cro/C1-type_HTH"/>
</dbReference>
<name>A0A382PXU7_9ZZZZ</name>
<dbReference type="PROSITE" id="PS50943">
    <property type="entry name" value="HTH_CROC1"/>
    <property type="match status" value="1"/>
</dbReference>
<dbReference type="Gene3D" id="1.10.260.40">
    <property type="entry name" value="lambda repressor-like DNA-binding domains"/>
    <property type="match status" value="1"/>
</dbReference>
<evidence type="ECO:0000313" key="2">
    <source>
        <dbReference type="EMBL" id="SVC76902.1"/>
    </source>
</evidence>
<dbReference type="EMBL" id="UINC01109819">
    <property type="protein sequence ID" value="SVC76902.1"/>
    <property type="molecule type" value="Genomic_DNA"/>
</dbReference>
<dbReference type="GO" id="GO:0003677">
    <property type="term" value="F:DNA binding"/>
    <property type="evidence" value="ECO:0007669"/>
    <property type="project" value="InterPro"/>
</dbReference>
<gene>
    <name evidence="2" type="ORF">METZ01_LOCUS329756</name>
</gene>
<reference evidence="2" key="1">
    <citation type="submission" date="2018-05" db="EMBL/GenBank/DDBJ databases">
        <authorList>
            <person name="Lanie J.A."/>
            <person name="Ng W.-L."/>
            <person name="Kazmierczak K.M."/>
            <person name="Andrzejewski T.M."/>
            <person name="Davidsen T.M."/>
            <person name="Wayne K.J."/>
            <person name="Tettelin H."/>
            <person name="Glass J.I."/>
            <person name="Rusch D."/>
            <person name="Podicherti R."/>
            <person name="Tsui H.-C.T."/>
            <person name="Winkler M.E."/>
        </authorList>
    </citation>
    <scope>NUCLEOTIDE SEQUENCE</scope>
</reference>
<proteinExistence type="predicted"/>
<dbReference type="AlphaFoldDB" id="A0A382PXU7"/>
<feature type="domain" description="HTH cro/C1-type" evidence="1">
    <location>
        <begin position="1"/>
        <end position="38"/>
    </location>
</feature>
<dbReference type="InterPro" id="IPR010982">
    <property type="entry name" value="Lambda_DNA-bd_dom_sf"/>
</dbReference>
<organism evidence="2">
    <name type="scientific">marine metagenome</name>
    <dbReference type="NCBI Taxonomy" id="408172"/>
    <lineage>
        <taxon>unclassified sequences</taxon>
        <taxon>metagenomes</taxon>
        <taxon>ecological metagenomes</taxon>
    </lineage>
</organism>
<dbReference type="SUPFAM" id="SSF47413">
    <property type="entry name" value="lambda repressor-like DNA-binding domains"/>
    <property type="match status" value="1"/>
</dbReference>